<dbReference type="SUPFAM" id="SSF53448">
    <property type="entry name" value="Nucleotide-diphospho-sugar transferases"/>
    <property type="match status" value="1"/>
</dbReference>
<proteinExistence type="predicted"/>
<evidence type="ECO:0000313" key="2">
    <source>
        <dbReference type="Proteomes" id="UP000034172"/>
    </source>
</evidence>
<comment type="caution">
    <text evidence="1">The sequence shown here is derived from an EMBL/GenBank/DDBJ whole genome shotgun (WGS) entry which is preliminary data.</text>
</comment>
<protein>
    <submittedName>
        <fullName evidence="1">Uncharacterized protein</fullName>
    </submittedName>
</protein>
<accession>A0A0G1HP56</accession>
<dbReference type="STRING" id="1618392.UW41_C0014G0010"/>
<organism evidence="1 2">
    <name type="scientific">Candidatus Collierbacteria bacterium GW2011_GWC2_44_18</name>
    <dbReference type="NCBI Taxonomy" id="1618392"/>
    <lineage>
        <taxon>Bacteria</taxon>
        <taxon>Candidatus Collieribacteriota</taxon>
    </lineage>
</organism>
<dbReference type="InterPro" id="IPR029044">
    <property type="entry name" value="Nucleotide-diphossugar_trans"/>
</dbReference>
<dbReference type="Gene3D" id="3.90.550.10">
    <property type="entry name" value="Spore Coat Polysaccharide Biosynthesis Protein SpsA, Chain A"/>
    <property type="match status" value="1"/>
</dbReference>
<sequence length="590" mass="67893">MKMVEVHEEKTVVRDEFVVDNSEVYYENRHWYLEKYGVDIDPPNLDLKFTIIIPTFAELESDNFWRLVRSLVYQRGVRQTEYDVICVINNSDSLAELSNGEVHNSHPFEGSTGEVRKKRFQENQDQILIIRTMQYGQRLIGSGVGLEEVVNLMEAEMQENGVRITDHELSLIKRFVKSKVKLQCIDASSLSRGFVDDVNVSPISLARDIGSFIAQDRFNQNLGRPGMVDFLDGDCFIDPNYASNMIKALEAGSLVVAKPLKKLILEIPKSIEEANETRYMKIVSTLRYLLTSLSGGIDYYMDIVNHFDFDSKKWNVSLQLGGPQLALRSDCFAQINGYPTGKYNGDWDFSRNVVKEYQGDKITTFQRSRVLMSDRGRDVSIDGNGRGELTGYNDGKLGRDPSWSYSTRNKLSALKKEEEILKKNIHEIELLGWAKSQDLLDEFCELKRKIYEHDAKTRELTIEKTNRLLSVVLEMDFLSMSSAELVERAYVTNLIREMDRDYFEENQTLVDLAVEVLKLSKENSTNDFYALALAKMRLIELLPEYFEAPPSKTPDIQEMTQESNLGNYMYLVEAIYLMKAKMRDRFIGRS</sequence>
<evidence type="ECO:0000313" key="1">
    <source>
        <dbReference type="EMBL" id="KKT48966.1"/>
    </source>
</evidence>
<dbReference type="AlphaFoldDB" id="A0A0G1HP56"/>
<gene>
    <name evidence="1" type="ORF">UW41_C0014G0010</name>
</gene>
<dbReference type="EMBL" id="LCIE01000014">
    <property type="protein sequence ID" value="KKT48966.1"/>
    <property type="molecule type" value="Genomic_DNA"/>
</dbReference>
<reference evidence="1 2" key="1">
    <citation type="journal article" date="2015" name="Nature">
        <title>rRNA introns, odd ribosomes, and small enigmatic genomes across a large radiation of phyla.</title>
        <authorList>
            <person name="Brown C.T."/>
            <person name="Hug L.A."/>
            <person name="Thomas B.C."/>
            <person name="Sharon I."/>
            <person name="Castelle C.J."/>
            <person name="Singh A."/>
            <person name="Wilkins M.J."/>
            <person name="Williams K.H."/>
            <person name="Banfield J.F."/>
        </authorList>
    </citation>
    <scope>NUCLEOTIDE SEQUENCE [LARGE SCALE GENOMIC DNA]</scope>
</reference>
<dbReference type="Proteomes" id="UP000034172">
    <property type="component" value="Unassembled WGS sequence"/>
</dbReference>
<name>A0A0G1HP56_9BACT</name>